<name>A0A6L9UDG1_9HYPH</name>
<evidence type="ECO:0000313" key="7">
    <source>
        <dbReference type="EMBL" id="NEI74005.1"/>
    </source>
</evidence>
<dbReference type="PRINTS" id="PR00337">
    <property type="entry name" value="LEUILEVALBP"/>
</dbReference>
<dbReference type="CDD" id="cd06342">
    <property type="entry name" value="PBP1_ABC_LIVBP-like"/>
    <property type="match status" value="1"/>
</dbReference>
<evidence type="ECO:0000313" key="8">
    <source>
        <dbReference type="Proteomes" id="UP000483035"/>
    </source>
</evidence>
<protein>
    <submittedName>
        <fullName evidence="7">ABC transporter substrate-binding protein</fullName>
    </submittedName>
</protein>
<accession>A0A6L9UDG1</accession>
<organism evidence="7 8">
    <name type="scientific">Rhizobium lusitanum</name>
    <dbReference type="NCBI Taxonomy" id="293958"/>
    <lineage>
        <taxon>Bacteria</taxon>
        <taxon>Pseudomonadati</taxon>
        <taxon>Pseudomonadota</taxon>
        <taxon>Alphaproteobacteria</taxon>
        <taxon>Hyphomicrobiales</taxon>
        <taxon>Rhizobiaceae</taxon>
        <taxon>Rhizobium/Agrobacterium group</taxon>
        <taxon>Rhizobium</taxon>
    </lineage>
</organism>
<feature type="domain" description="Leucine-binding protein" evidence="6">
    <location>
        <begin position="56"/>
        <end position="394"/>
    </location>
</feature>
<evidence type="ECO:0000256" key="3">
    <source>
        <dbReference type="ARBA" id="ARBA00022729"/>
    </source>
</evidence>
<reference evidence="7 8" key="1">
    <citation type="submission" date="2019-12" db="EMBL/GenBank/DDBJ databases">
        <title>Rhizobium genotypes associated with high levels of biological nitrogen fixation by grain legumes in a temperate-maritime cropping system.</title>
        <authorList>
            <person name="Maluk M."/>
            <person name="Francesc Ferrando Molina F."/>
            <person name="Lopez Del Egido L."/>
            <person name="Lafos M."/>
            <person name="Langarica-Fuentes A."/>
            <person name="Gebre Yohannes G."/>
            <person name="Young M.W."/>
            <person name="Martin P."/>
            <person name="Gantlett R."/>
            <person name="Kenicer G."/>
            <person name="Hawes C."/>
            <person name="Begg G.S."/>
            <person name="Quilliam R.S."/>
            <person name="Squire G.R."/>
            <person name="Poole P.S."/>
            <person name="Young P.W."/>
            <person name="Iannetta P.M."/>
            <person name="James E.K."/>
        </authorList>
    </citation>
    <scope>NUCLEOTIDE SEQUENCE [LARGE SCALE GENOMIC DNA]</scope>
    <source>
        <strain evidence="7 8">JHI1118</strain>
    </source>
</reference>
<keyword evidence="3" id="KW-0732">Signal</keyword>
<dbReference type="Proteomes" id="UP000483035">
    <property type="component" value="Unassembled WGS sequence"/>
</dbReference>
<evidence type="ECO:0000256" key="2">
    <source>
        <dbReference type="ARBA" id="ARBA00022448"/>
    </source>
</evidence>
<dbReference type="AlphaFoldDB" id="A0A6L9UDG1"/>
<comment type="caution">
    <text evidence="7">The sequence shown here is derived from an EMBL/GenBank/DDBJ whole genome shotgun (WGS) entry which is preliminary data.</text>
</comment>
<dbReference type="Gene3D" id="3.40.50.2300">
    <property type="match status" value="2"/>
</dbReference>
<feature type="region of interest" description="Disordered" evidence="5">
    <location>
        <begin position="1"/>
        <end position="30"/>
    </location>
</feature>
<dbReference type="InterPro" id="IPR028082">
    <property type="entry name" value="Peripla_BP_I"/>
</dbReference>
<dbReference type="PANTHER" id="PTHR47151:SF2">
    <property type="entry name" value="AMINO ACID BINDING PROTEIN"/>
    <property type="match status" value="1"/>
</dbReference>
<keyword evidence="4" id="KW-0029">Amino-acid transport</keyword>
<dbReference type="PANTHER" id="PTHR47151">
    <property type="entry name" value="LEU/ILE/VAL-BINDING ABC TRANSPORTER SUBUNIT"/>
    <property type="match status" value="1"/>
</dbReference>
<proteinExistence type="inferred from homology"/>
<comment type="similarity">
    <text evidence="1">Belongs to the leucine-binding protein family.</text>
</comment>
<dbReference type="RefSeq" id="WP_163992842.1">
    <property type="nucleotide sequence ID" value="NZ_WUEY01000024.1"/>
</dbReference>
<sequence length="401" mass="42682">MNNTNKKFMAALPAHGSTQPAQQRKRGTSMTKTRILLSAAALLLVSSVLPAMADDIVLGGSAPMSGAQAEFGQSQIDGAQLYFDQLNEKGGIKGNKIVFRALDDRADPRQGTLVAQQFCDDKAVIGVIGHMNSGVTMPALDIYSECGMPQVVPATNPQLMRMGYKTVVRPVANDFVQGALPAKYATEKLGLKKAVLVHDKTVFGQGIASVFKQNFEAGGGKVAGTFGANPEDVDFSALIASIKLENPDVVYMGAGMPQLALFLKQMREQGLKAQFIGPDIGFTVDFINQVGAASAEGALMTFQLPPYDSSPELKDFAARHQARFGRTPGPYASLGFANAQVMAAAVEKAGTMDREGVLAQLHGVKVDTLLGPVSFDENGENTSAPMYLYVVKNGKFELVKN</sequence>
<dbReference type="GO" id="GO:0006865">
    <property type="term" value="P:amino acid transport"/>
    <property type="evidence" value="ECO:0007669"/>
    <property type="project" value="UniProtKB-KW"/>
</dbReference>
<dbReference type="InterPro" id="IPR000709">
    <property type="entry name" value="Leu_Ile_Val-bd"/>
</dbReference>
<evidence type="ECO:0000256" key="4">
    <source>
        <dbReference type="ARBA" id="ARBA00022970"/>
    </source>
</evidence>
<keyword evidence="2" id="KW-0813">Transport</keyword>
<dbReference type="InterPro" id="IPR028081">
    <property type="entry name" value="Leu-bd"/>
</dbReference>
<dbReference type="EMBL" id="WUEY01000024">
    <property type="protein sequence ID" value="NEI74005.1"/>
    <property type="molecule type" value="Genomic_DNA"/>
</dbReference>
<evidence type="ECO:0000256" key="1">
    <source>
        <dbReference type="ARBA" id="ARBA00010062"/>
    </source>
</evidence>
<dbReference type="SUPFAM" id="SSF53822">
    <property type="entry name" value="Periplasmic binding protein-like I"/>
    <property type="match status" value="1"/>
</dbReference>
<evidence type="ECO:0000259" key="6">
    <source>
        <dbReference type="Pfam" id="PF13458"/>
    </source>
</evidence>
<gene>
    <name evidence="7" type="ORF">GR212_31070</name>
</gene>
<evidence type="ECO:0000256" key="5">
    <source>
        <dbReference type="SAM" id="MobiDB-lite"/>
    </source>
</evidence>
<feature type="compositionally biased region" description="Polar residues" evidence="5">
    <location>
        <begin position="16"/>
        <end position="30"/>
    </location>
</feature>
<dbReference type="Pfam" id="PF13458">
    <property type="entry name" value="Peripla_BP_6"/>
    <property type="match status" value="1"/>
</dbReference>